<evidence type="ECO:0000313" key="8">
    <source>
        <dbReference type="EMBL" id="MEJ6010319.1"/>
    </source>
</evidence>
<dbReference type="InterPro" id="IPR029903">
    <property type="entry name" value="RmlD-like-bd"/>
</dbReference>
<comment type="caution">
    <text evidence="8">The sequence shown here is derived from an EMBL/GenBank/DDBJ whole genome shotgun (WGS) entry which is preliminary data.</text>
</comment>
<proteinExistence type="inferred from homology"/>
<dbReference type="CDD" id="cd05254">
    <property type="entry name" value="dTDP_HR_like_SDR_e"/>
    <property type="match status" value="1"/>
</dbReference>
<organism evidence="8 9">
    <name type="scientific">Novosphingobium aquae</name>
    <dbReference type="NCBI Taxonomy" id="3133435"/>
    <lineage>
        <taxon>Bacteria</taxon>
        <taxon>Pseudomonadati</taxon>
        <taxon>Pseudomonadota</taxon>
        <taxon>Alphaproteobacteria</taxon>
        <taxon>Sphingomonadales</taxon>
        <taxon>Sphingomonadaceae</taxon>
        <taxon>Novosphingobium</taxon>
    </lineage>
</organism>
<evidence type="ECO:0000256" key="1">
    <source>
        <dbReference type="ARBA" id="ARBA00004781"/>
    </source>
</evidence>
<evidence type="ECO:0000256" key="2">
    <source>
        <dbReference type="ARBA" id="ARBA00010944"/>
    </source>
</evidence>
<dbReference type="PANTHER" id="PTHR10491:SF4">
    <property type="entry name" value="METHIONINE ADENOSYLTRANSFERASE 2 SUBUNIT BETA"/>
    <property type="match status" value="1"/>
</dbReference>
<dbReference type="SUPFAM" id="SSF51735">
    <property type="entry name" value="NAD(P)-binding Rossmann-fold domains"/>
    <property type="match status" value="1"/>
</dbReference>
<evidence type="ECO:0000259" key="7">
    <source>
        <dbReference type="Pfam" id="PF04321"/>
    </source>
</evidence>
<dbReference type="InterPro" id="IPR036291">
    <property type="entry name" value="NAD(P)-bd_dom_sf"/>
</dbReference>
<evidence type="ECO:0000256" key="6">
    <source>
        <dbReference type="RuleBase" id="RU364082"/>
    </source>
</evidence>
<evidence type="ECO:0000313" key="9">
    <source>
        <dbReference type="Proteomes" id="UP001379235"/>
    </source>
</evidence>
<comment type="catalytic activity">
    <reaction evidence="5 6">
        <text>dTDP-beta-L-rhamnose + NADP(+) = dTDP-4-dehydro-beta-L-rhamnose + NADPH + H(+)</text>
        <dbReference type="Rhea" id="RHEA:21796"/>
        <dbReference type="ChEBI" id="CHEBI:15378"/>
        <dbReference type="ChEBI" id="CHEBI:57510"/>
        <dbReference type="ChEBI" id="CHEBI:57783"/>
        <dbReference type="ChEBI" id="CHEBI:58349"/>
        <dbReference type="ChEBI" id="CHEBI:62830"/>
        <dbReference type="EC" id="1.1.1.133"/>
    </reaction>
</comment>
<accession>A0ABU8S8U1</accession>
<dbReference type="Gene3D" id="3.40.50.720">
    <property type="entry name" value="NAD(P)-binding Rossmann-like Domain"/>
    <property type="match status" value="1"/>
</dbReference>
<dbReference type="Pfam" id="PF04321">
    <property type="entry name" value="RmlD_sub_bind"/>
    <property type="match status" value="1"/>
</dbReference>
<dbReference type="EMBL" id="JBBHJY010000004">
    <property type="protein sequence ID" value="MEJ6010319.1"/>
    <property type="molecule type" value="Genomic_DNA"/>
</dbReference>
<keyword evidence="6" id="KW-0521">NADP</keyword>
<keyword evidence="6 8" id="KW-0560">Oxidoreductase</keyword>
<name>A0ABU8S8U1_9SPHN</name>
<evidence type="ECO:0000256" key="4">
    <source>
        <dbReference type="ARBA" id="ARBA00017099"/>
    </source>
</evidence>
<comment type="cofactor">
    <cofactor evidence="6">
        <name>Mg(2+)</name>
        <dbReference type="ChEBI" id="CHEBI:18420"/>
    </cofactor>
    <text evidence="6">Binds 1 Mg(2+) ion per monomer.</text>
</comment>
<evidence type="ECO:0000256" key="3">
    <source>
        <dbReference type="ARBA" id="ARBA00012929"/>
    </source>
</evidence>
<dbReference type="RefSeq" id="WP_339966877.1">
    <property type="nucleotide sequence ID" value="NZ_JBBHJY010000004.1"/>
</dbReference>
<comment type="function">
    <text evidence="6">Catalyzes the reduction of dTDP-6-deoxy-L-lyxo-4-hexulose to yield dTDP-L-rhamnose.</text>
</comment>
<dbReference type="InterPro" id="IPR005913">
    <property type="entry name" value="dTDP_dehydrorham_reduct"/>
</dbReference>
<evidence type="ECO:0000256" key="5">
    <source>
        <dbReference type="ARBA" id="ARBA00048200"/>
    </source>
</evidence>
<feature type="domain" description="RmlD-like substrate binding" evidence="7">
    <location>
        <begin position="5"/>
        <end position="289"/>
    </location>
</feature>
<gene>
    <name evidence="8" type="primary">rfbD</name>
    <name evidence="8" type="ORF">WG900_10350</name>
</gene>
<protein>
    <recommendedName>
        <fullName evidence="4 6">dTDP-4-dehydrorhamnose reductase</fullName>
        <ecNumber evidence="3 6">1.1.1.133</ecNumber>
    </recommendedName>
</protein>
<comment type="pathway">
    <text evidence="1 6">Carbohydrate biosynthesis; dTDP-L-rhamnose biosynthesis.</text>
</comment>
<dbReference type="GO" id="GO:0008831">
    <property type="term" value="F:dTDP-4-dehydrorhamnose reductase activity"/>
    <property type="evidence" value="ECO:0007669"/>
    <property type="project" value="UniProtKB-EC"/>
</dbReference>
<dbReference type="Gene3D" id="3.90.25.10">
    <property type="entry name" value="UDP-galactose 4-epimerase, domain 1"/>
    <property type="match status" value="1"/>
</dbReference>
<comment type="similarity">
    <text evidence="2 6">Belongs to the dTDP-4-dehydrorhamnose reductase family.</text>
</comment>
<dbReference type="Proteomes" id="UP001379235">
    <property type="component" value="Unassembled WGS sequence"/>
</dbReference>
<reference evidence="8 9" key="1">
    <citation type="submission" date="2024-03" db="EMBL/GenBank/DDBJ databases">
        <authorList>
            <person name="Jo J.-H."/>
        </authorList>
    </citation>
    <scope>NUCLEOTIDE SEQUENCE [LARGE SCALE GENOMIC DNA]</scope>
    <source>
        <strain evidence="8 9">AS3R-12</strain>
    </source>
</reference>
<dbReference type="EC" id="1.1.1.133" evidence="3 6"/>
<sequence>MAERWLVTGGTGQVGTALQHLSLPGVEVVAPPREQLDLAALPDLDPLLAGVTAIINCGAYTAVDMAESEPLMARAINTAAPARLAAAATRAGIPIVHVSTDYVFPADGEGPWREDDAIGPVSVYGQTKADGEDAVRASGARHAIVRTAWVFSADGANFIKTMLRLGAERDRMRVVADQRGCPTHAGDLAEALAAITARFTSDPAQPSGTWHCTNMGETTWHGLAEHAFASAAACGMKVPATVEPITTADYPTPARRPVDSRLDCSRLAADFGLQLRPWQQAVDEVVRQLADQTPGRT</sequence>
<dbReference type="PANTHER" id="PTHR10491">
    <property type="entry name" value="DTDP-4-DEHYDRORHAMNOSE REDUCTASE"/>
    <property type="match status" value="1"/>
</dbReference>
<keyword evidence="9" id="KW-1185">Reference proteome</keyword>
<dbReference type="NCBIfam" id="TIGR01214">
    <property type="entry name" value="rmlD"/>
    <property type="match status" value="1"/>
</dbReference>